<evidence type="ECO:0000313" key="2">
    <source>
        <dbReference type="Proteomes" id="UP001163321"/>
    </source>
</evidence>
<gene>
    <name evidence="1" type="ORF">PsorP6_014960</name>
</gene>
<name>A0ACC0VRP7_9STRA</name>
<evidence type="ECO:0000313" key="1">
    <source>
        <dbReference type="EMBL" id="KAI9908877.1"/>
    </source>
</evidence>
<dbReference type="EMBL" id="CM047586">
    <property type="protein sequence ID" value="KAI9908877.1"/>
    <property type="molecule type" value="Genomic_DNA"/>
</dbReference>
<keyword evidence="2" id="KW-1185">Reference proteome</keyword>
<proteinExistence type="predicted"/>
<reference evidence="1 2" key="1">
    <citation type="journal article" date="2022" name="bioRxiv">
        <title>The genome of the oomycete Peronosclerospora sorghi, a cosmopolitan pathogen of maize and sorghum, is inflated with dispersed pseudogenes.</title>
        <authorList>
            <person name="Fletcher K."/>
            <person name="Martin F."/>
            <person name="Isakeit T."/>
            <person name="Cavanaugh K."/>
            <person name="Magill C."/>
            <person name="Michelmore R."/>
        </authorList>
    </citation>
    <scope>NUCLEOTIDE SEQUENCE [LARGE SCALE GENOMIC DNA]</scope>
    <source>
        <strain evidence="1">P6</strain>
    </source>
</reference>
<comment type="caution">
    <text evidence="1">The sequence shown here is derived from an EMBL/GenBank/DDBJ whole genome shotgun (WGS) entry which is preliminary data.</text>
</comment>
<dbReference type="Proteomes" id="UP001163321">
    <property type="component" value="Chromosome 7"/>
</dbReference>
<protein>
    <submittedName>
        <fullName evidence="1">Uncharacterized protein</fullName>
    </submittedName>
</protein>
<accession>A0ACC0VRP7</accession>
<organism evidence="1 2">
    <name type="scientific">Peronosclerospora sorghi</name>
    <dbReference type="NCBI Taxonomy" id="230839"/>
    <lineage>
        <taxon>Eukaryota</taxon>
        <taxon>Sar</taxon>
        <taxon>Stramenopiles</taxon>
        <taxon>Oomycota</taxon>
        <taxon>Peronosporomycetes</taxon>
        <taxon>Peronosporales</taxon>
        <taxon>Peronosporaceae</taxon>
        <taxon>Peronosclerospora</taxon>
    </lineage>
</organism>
<sequence>MLRSTRQTIAIMRTSFVLVLLASAFVENGSATSTTLSHSVDSATSGKSALRRLRFEDTSHEERASTSDIDKLVHTIIHEVISAPTSKANGDKYRTLQEHGRYCRR</sequence>